<protein>
    <submittedName>
        <fullName evidence="2">Uncharacterized protein</fullName>
    </submittedName>
</protein>
<gene>
    <name evidence="2" type="ORF">EV644_12965</name>
</gene>
<proteinExistence type="predicted"/>
<dbReference type="Proteomes" id="UP000295818">
    <property type="component" value="Unassembled WGS sequence"/>
</dbReference>
<name>A0ABY2B8I8_9ACTN</name>
<sequence length="49" mass="5355">MLIQEWLAEAVTMWSFAALIIVVTAAGGETAAAEWTYRVTAVALLEPWC</sequence>
<accession>A0ABY2B8I8</accession>
<comment type="caution">
    <text evidence="2">The sequence shown here is derived from an EMBL/GenBank/DDBJ whole genome shotgun (WGS) entry which is preliminary data.</text>
</comment>
<feature type="transmembrane region" description="Helical" evidence="1">
    <location>
        <begin position="6"/>
        <end position="28"/>
    </location>
</feature>
<keyword evidence="3" id="KW-1185">Reference proteome</keyword>
<keyword evidence="1" id="KW-1133">Transmembrane helix</keyword>
<reference evidence="2 3" key="1">
    <citation type="journal article" date="2015" name="Stand. Genomic Sci.">
        <title>Genomic Encyclopedia of Bacterial and Archaeal Type Strains, Phase III: the genomes of soil and plant-associated and newly described type strains.</title>
        <authorList>
            <person name="Whitman W.B."/>
            <person name="Woyke T."/>
            <person name="Klenk H.P."/>
            <person name="Zhou Y."/>
            <person name="Lilburn T.G."/>
            <person name="Beck B.J."/>
            <person name="De Vos P."/>
            <person name="Vandamme P."/>
            <person name="Eisen J.A."/>
            <person name="Garrity G."/>
            <person name="Hugenholtz P."/>
            <person name="Kyrpides N.C."/>
        </authorList>
    </citation>
    <scope>NUCLEOTIDE SEQUENCE [LARGE SCALE GENOMIC DNA]</scope>
    <source>
        <strain evidence="2 3">VKM Ac-2538</strain>
    </source>
</reference>
<dbReference type="RefSeq" id="WP_158293069.1">
    <property type="nucleotide sequence ID" value="NZ_SLWM01000029.1"/>
</dbReference>
<dbReference type="EMBL" id="SLWM01000029">
    <property type="protein sequence ID" value="TCO11696.1"/>
    <property type="molecule type" value="Genomic_DNA"/>
</dbReference>
<keyword evidence="1" id="KW-0812">Transmembrane</keyword>
<evidence type="ECO:0000313" key="3">
    <source>
        <dbReference type="Proteomes" id="UP000295818"/>
    </source>
</evidence>
<evidence type="ECO:0000313" key="2">
    <source>
        <dbReference type="EMBL" id="TCO11696.1"/>
    </source>
</evidence>
<keyword evidence="1" id="KW-0472">Membrane</keyword>
<organism evidence="2 3">
    <name type="scientific">Kribbella orskensis</name>
    <dbReference type="NCBI Taxonomy" id="2512216"/>
    <lineage>
        <taxon>Bacteria</taxon>
        <taxon>Bacillati</taxon>
        <taxon>Actinomycetota</taxon>
        <taxon>Actinomycetes</taxon>
        <taxon>Propionibacteriales</taxon>
        <taxon>Kribbellaceae</taxon>
        <taxon>Kribbella</taxon>
    </lineage>
</organism>
<evidence type="ECO:0000256" key="1">
    <source>
        <dbReference type="SAM" id="Phobius"/>
    </source>
</evidence>